<evidence type="ECO:0000313" key="10">
    <source>
        <dbReference type="Proteomes" id="UP000550707"/>
    </source>
</evidence>
<dbReference type="GO" id="GO:0045087">
    <property type="term" value="P:innate immune response"/>
    <property type="evidence" value="ECO:0007669"/>
    <property type="project" value="UniProtKB-KW"/>
</dbReference>
<evidence type="ECO:0000256" key="4">
    <source>
        <dbReference type="ARBA" id="ARBA00022859"/>
    </source>
</evidence>
<dbReference type="Proteomes" id="UP000550707">
    <property type="component" value="Unassembled WGS sequence"/>
</dbReference>
<evidence type="ECO:0000256" key="1">
    <source>
        <dbReference type="ARBA" id="ARBA00022588"/>
    </source>
</evidence>
<dbReference type="SUPFAM" id="SSF48452">
    <property type="entry name" value="TPR-like"/>
    <property type="match status" value="2"/>
</dbReference>
<evidence type="ECO:0000256" key="6">
    <source>
        <dbReference type="ARBA" id="ARBA00038336"/>
    </source>
</evidence>
<evidence type="ECO:0000256" key="5">
    <source>
        <dbReference type="ARBA" id="ARBA00023118"/>
    </source>
</evidence>
<evidence type="ECO:0000256" key="7">
    <source>
        <dbReference type="PROSITE-ProRule" id="PRU00339"/>
    </source>
</evidence>
<dbReference type="InterPro" id="IPR011990">
    <property type="entry name" value="TPR-like_helical_dom_sf"/>
</dbReference>
<dbReference type="SMART" id="SM00028">
    <property type="entry name" value="TPR"/>
    <property type="match status" value="4"/>
</dbReference>
<keyword evidence="4" id="KW-0391">Immunity</keyword>
<evidence type="ECO:0000256" key="2">
    <source>
        <dbReference type="ARBA" id="ARBA00022737"/>
    </source>
</evidence>
<dbReference type="FunFam" id="1.25.40.10:FF:000036">
    <property type="entry name" value="interferon-induced protein with tetratricopeptide repeats 5"/>
    <property type="match status" value="1"/>
</dbReference>
<comment type="similarity">
    <text evidence="6">Belongs to the IFIT family.</text>
</comment>
<dbReference type="InParanoid" id="A0A7J8DPV0"/>
<keyword evidence="1" id="KW-0399">Innate immunity</keyword>
<keyword evidence="10" id="KW-1185">Reference proteome</keyword>
<reference evidence="9 10" key="1">
    <citation type="journal article" date="2020" name="Nature">
        <title>Six reference-quality genomes reveal evolution of bat adaptations.</title>
        <authorList>
            <person name="Jebb D."/>
            <person name="Huang Z."/>
            <person name="Pippel M."/>
            <person name="Hughes G.M."/>
            <person name="Lavrichenko K."/>
            <person name="Devanna P."/>
            <person name="Winkler S."/>
            <person name="Jermiin L.S."/>
            <person name="Skirmuntt E.C."/>
            <person name="Katzourakis A."/>
            <person name="Burkitt-Gray L."/>
            <person name="Ray D.A."/>
            <person name="Sullivan K.A.M."/>
            <person name="Roscito J.G."/>
            <person name="Kirilenko B.M."/>
            <person name="Davalos L.M."/>
            <person name="Corthals A.P."/>
            <person name="Power M.L."/>
            <person name="Jones G."/>
            <person name="Ransome R.D."/>
            <person name="Dechmann D.K.N."/>
            <person name="Locatelli A.G."/>
            <person name="Puechmaille S.J."/>
            <person name="Fedrigo O."/>
            <person name="Jarvis E.D."/>
            <person name="Hiller M."/>
            <person name="Vernes S.C."/>
            <person name="Myers E.W."/>
            <person name="Teeling E.C."/>
        </authorList>
    </citation>
    <scope>NUCLEOTIDE SEQUENCE [LARGE SCALE GENOMIC DNA]</scope>
    <source>
        <strain evidence="9">MMolMol1</strain>
        <tissue evidence="9">Muscle</tissue>
    </source>
</reference>
<proteinExistence type="inferred from homology"/>
<dbReference type="Pfam" id="PF13432">
    <property type="entry name" value="TPR_16"/>
    <property type="match status" value="1"/>
</dbReference>
<dbReference type="InterPro" id="IPR019734">
    <property type="entry name" value="TPR_rpt"/>
</dbReference>
<evidence type="ECO:0000256" key="8">
    <source>
        <dbReference type="SAM" id="MobiDB-lite"/>
    </source>
</evidence>
<dbReference type="GO" id="GO:0005829">
    <property type="term" value="C:cytosol"/>
    <property type="evidence" value="ECO:0007669"/>
    <property type="project" value="TreeGrafter"/>
</dbReference>
<name>A0A7J8DPV0_MOLMO</name>
<organism evidence="9 10">
    <name type="scientific">Molossus molossus</name>
    <name type="common">Pallas' mastiff bat</name>
    <name type="synonym">Vespertilio molossus</name>
    <dbReference type="NCBI Taxonomy" id="27622"/>
    <lineage>
        <taxon>Eukaryota</taxon>
        <taxon>Metazoa</taxon>
        <taxon>Chordata</taxon>
        <taxon>Craniata</taxon>
        <taxon>Vertebrata</taxon>
        <taxon>Euteleostomi</taxon>
        <taxon>Mammalia</taxon>
        <taxon>Eutheria</taxon>
        <taxon>Laurasiatheria</taxon>
        <taxon>Chiroptera</taxon>
        <taxon>Yangochiroptera</taxon>
        <taxon>Molossidae</taxon>
        <taxon>Molossus</taxon>
    </lineage>
</organism>
<evidence type="ECO:0000256" key="3">
    <source>
        <dbReference type="ARBA" id="ARBA00022803"/>
    </source>
</evidence>
<dbReference type="OrthoDB" id="10043504at2759"/>
<evidence type="ECO:0000313" key="9">
    <source>
        <dbReference type="EMBL" id="KAF6425029.1"/>
    </source>
</evidence>
<gene>
    <name evidence="9" type="ORF">HJG59_006624</name>
</gene>
<feature type="region of interest" description="Disordered" evidence="8">
    <location>
        <begin position="473"/>
        <end position="497"/>
    </location>
</feature>
<dbReference type="GO" id="GO:0051607">
    <property type="term" value="P:defense response to virus"/>
    <property type="evidence" value="ECO:0007669"/>
    <property type="project" value="UniProtKB-KW"/>
</dbReference>
<dbReference type="PANTHER" id="PTHR10271:SF4">
    <property type="entry name" value="INTERFERON-INDUCED PROTEIN WITH TETRATRICOPEPTIDE REPEATS 2"/>
    <property type="match status" value="1"/>
</dbReference>
<dbReference type="EMBL" id="JACASF010000017">
    <property type="protein sequence ID" value="KAF6425029.1"/>
    <property type="molecule type" value="Genomic_DNA"/>
</dbReference>
<comment type="caution">
    <text evidence="9">The sequence shown here is derived from an EMBL/GenBank/DDBJ whole genome shotgun (WGS) entry which is preliminary data.</text>
</comment>
<keyword evidence="5" id="KW-0051">Antiviral defense</keyword>
<feature type="region of interest" description="Disordered" evidence="8">
    <location>
        <begin position="1"/>
        <end position="32"/>
    </location>
</feature>
<dbReference type="AlphaFoldDB" id="A0A7J8DPV0"/>
<dbReference type="Gene3D" id="1.25.40.10">
    <property type="entry name" value="Tetratricopeptide repeat domain"/>
    <property type="match status" value="3"/>
</dbReference>
<accession>A0A7J8DPV0</accession>
<keyword evidence="2" id="KW-0677">Repeat</keyword>
<keyword evidence="3 7" id="KW-0802">TPR repeat</keyword>
<feature type="repeat" description="TPR" evidence="7">
    <location>
        <begin position="272"/>
        <end position="305"/>
    </location>
</feature>
<dbReference type="PANTHER" id="PTHR10271">
    <property type="entry name" value="INTERFERON-INDUCED PROTEIN WITH TETRATRICOPEPTIDE REPEATS"/>
    <property type="match status" value="1"/>
</dbReference>
<dbReference type="PROSITE" id="PS50005">
    <property type="entry name" value="TPR"/>
    <property type="match status" value="1"/>
</dbReference>
<protein>
    <submittedName>
        <fullName evidence="9">Interferon induced protein with tetratricopeptide repeats 2</fullName>
    </submittedName>
</protein>
<feature type="compositionally biased region" description="Polar residues" evidence="8">
    <location>
        <begin position="488"/>
        <end position="497"/>
    </location>
</feature>
<dbReference type="FunCoup" id="A0A7J8DPV0">
    <property type="interactions" value="49"/>
</dbReference>
<dbReference type="Pfam" id="PF13424">
    <property type="entry name" value="TPR_12"/>
    <property type="match status" value="1"/>
</dbReference>
<sequence length="497" mass="57136">MCVGQRRKTAEQHSSLDCSLPEEPSRQSTMSRTAENSLESCLRLLSCHFTWNLLEGERSLDDIEDTVCHQGEQQKSEFKATKSNLLAYINHHRGRSQEALACLQRAEESVQQEHGDQAEIRSLVTWGNYAWVYYHLGRLSEAQAYVDKVRRVCEKFSSPYRMESPELDCEEGWSQLQCGGKHVERAKVCFEKCLEKNPKNPEFVSGLAIASYHLDERPVPPNPKEALRQAIRLNPDDQYLKVLLALKLQKMKEEGEGERLVAEAVERAPYATDVLRGAAMLYRRKHDWDRAIRLLKRAVKRLPHNAYLHYSIGMCYRAKVLQGQKGVSDGTCGEGEDLWQLRGHAVDHLKKADELNGNLPHVCSYLACFYAQAHQYEEAEYYFQKEFSKELTPVDQQVLHLRYGNFQWYDMKCASKAIQHFIEGVKINRDPQVTEKMKNKLQRIAQTRLSRRREDPETLHLLAFLQKLNGGKLPVDENSERGLASGRLSPSASLEEE</sequence>